<comment type="caution">
    <text evidence="1">The sequence shown here is derived from an EMBL/GenBank/DDBJ whole genome shotgun (WGS) entry which is preliminary data.</text>
</comment>
<dbReference type="OrthoDB" id="5920315at2759"/>
<dbReference type="Proteomes" id="UP000055024">
    <property type="component" value="Unassembled WGS sequence"/>
</dbReference>
<name>A0A0V1H3T6_9BILA</name>
<gene>
    <name evidence="1" type="ORF">T11_12249</name>
</gene>
<sequence length="94" mass="10683">MDSRVRWKSMLAMLRRFLEMKHCVKGALKATALKQSVLQNLSKQSSGIAKKLFNAMKNRIEERRNASLCGLLCYLDDPSNYVSSSNSNCILTRI</sequence>
<keyword evidence="2" id="KW-1185">Reference proteome</keyword>
<evidence type="ECO:0000313" key="1">
    <source>
        <dbReference type="EMBL" id="KRZ05043.1"/>
    </source>
</evidence>
<dbReference type="EMBL" id="JYDP01000147">
    <property type="protein sequence ID" value="KRZ05043.1"/>
    <property type="molecule type" value="Genomic_DNA"/>
</dbReference>
<reference evidence="1 2" key="1">
    <citation type="submission" date="2015-01" db="EMBL/GenBank/DDBJ databases">
        <title>Evolution of Trichinella species and genotypes.</title>
        <authorList>
            <person name="Korhonen P.K."/>
            <person name="Edoardo P."/>
            <person name="Giuseppe L.R."/>
            <person name="Gasser R.B."/>
        </authorList>
    </citation>
    <scope>NUCLEOTIDE SEQUENCE [LARGE SCALE GENOMIC DNA]</scope>
    <source>
        <strain evidence="1">ISS1029</strain>
    </source>
</reference>
<evidence type="ECO:0000313" key="2">
    <source>
        <dbReference type="Proteomes" id="UP000055024"/>
    </source>
</evidence>
<organism evidence="1 2">
    <name type="scientific">Trichinella zimbabwensis</name>
    <dbReference type="NCBI Taxonomy" id="268475"/>
    <lineage>
        <taxon>Eukaryota</taxon>
        <taxon>Metazoa</taxon>
        <taxon>Ecdysozoa</taxon>
        <taxon>Nematoda</taxon>
        <taxon>Enoplea</taxon>
        <taxon>Dorylaimia</taxon>
        <taxon>Trichinellida</taxon>
        <taxon>Trichinellidae</taxon>
        <taxon>Trichinella</taxon>
    </lineage>
</organism>
<accession>A0A0V1H3T6</accession>
<proteinExistence type="predicted"/>
<dbReference type="AlphaFoldDB" id="A0A0V1H3T6"/>
<protein>
    <submittedName>
        <fullName evidence="1">Uncharacterized protein</fullName>
    </submittedName>
</protein>